<dbReference type="EMBL" id="JAZGQO010000011">
    <property type="protein sequence ID" value="KAK6172150.1"/>
    <property type="molecule type" value="Genomic_DNA"/>
</dbReference>
<feature type="compositionally biased region" description="Basic and acidic residues" evidence="1">
    <location>
        <begin position="127"/>
        <end position="141"/>
    </location>
</feature>
<name>A0AAN8J8V5_PATCE</name>
<sequence length="141" mass="15284">MAGYLKCGILLLATLFVLYGIADGSVESVARVRRETQVSNVTIDPDVKQGNETVTHAQDGWSTGLIIGIVVAVIVVIALVALVIFYVLKIRSRGSSEMEREAKVQMTTSKNAGVYVDLATNPEQEDKEVKETDKLKSAEEA</sequence>
<accession>A0AAN8J8V5</accession>
<feature type="transmembrane region" description="Helical" evidence="2">
    <location>
        <begin position="65"/>
        <end position="88"/>
    </location>
</feature>
<organism evidence="4 5">
    <name type="scientific">Patella caerulea</name>
    <name type="common">Rayed Mediterranean limpet</name>
    <dbReference type="NCBI Taxonomy" id="87958"/>
    <lineage>
        <taxon>Eukaryota</taxon>
        <taxon>Metazoa</taxon>
        <taxon>Spiralia</taxon>
        <taxon>Lophotrochozoa</taxon>
        <taxon>Mollusca</taxon>
        <taxon>Gastropoda</taxon>
        <taxon>Patellogastropoda</taxon>
        <taxon>Patelloidea</taxon>
        <taxon>Patellidae</taxon>
        <taxon>Patella</taxon>
    </lineage>
</organism>
<keyword evidence="2" id="KW-1133">Transmembrane helix</keyword>
<evidence type="ECO:0000313" key="4">
    <source>
        <dbReference type="EMBL" id="KAK6172150.1"/>
    </source>
</evidence>
<evidence type="ECO:0000256" key="3">
    <source>
        <dbReference type="SAM" id="SignalP"/>
    </source>
</evidence>
<evidence type="ECO:0000256" key="2">
    <source>
        <dbReference type="SAM" id="Phobius"/>
    </source>
</evidence>
<feature type="region of interest" description="Disordered" evidence="1">
    <location>
        <begin position="120"/>
        <end position="141"/>
    </location>
</feature>
<reference evidence="4 5" key="1">
    <citation type="submission" date="2024-01" db="EMBL/GenBank/DDBJ databases">
        <title>The genome of the rayed Mediterranean limpet Patella caerulea (Linnaeus, 1758).</title>
        <authorList>
            <person name="Anh-Thu Weber A."/>
            <person name="Halstead-Nussloch G."/>
        </authorList>
    </citation>
    <scope>NUCLEOTIDE SEQUENCE [LARGE SCALE GENOMIC DNA]</scope>
    <source>
        <strain evidence="4">AATW-2023a</strain>
        <tissue evidence="4">Whole specimen</tissue>
    </source>
</reference>
<evidence type="ECO:0000256" key="1">
    <source>
        <dbReference type="SAM" id="MobiDB-lite"/>
    </source>
</evidence>
<feature type="signal peptide" evidence="3">
    <location>
        <begin position="1"/>
        <end position="24"/>
    </location>
</feature>
<dbReference type="AlphaFoldDB" id="A0AAN8J8V5"/>
<comment type="caution">
    <text evidence="4">The sequence shown here is derived from an EMBL/GenBank/DDBJ whole genome shotgun (WGS) entry which is preliminary data.</text>
</comment>
<gene>
    <name evidence="4" type="ORF">SNE40_015877</name>
</gene>
<keyword evidence="5" id="KW-1185">Reference proteome</keyword>
<protein>
    <submittedName>
        <fullName evidence="4">Uncharacterized protein</fullName>
    </submittedName>
</protein>
<proteinExistence type="predicted"/>
<dbReference type="Proteomes" id="UP001347796">
    <property type="component" value="Unassembled WGS sequence"/>
</dbReference>
<keyword evidence="2" id="KW-0812">Transmembrane</keyword>
<evidence type="ECO:0000313" key="5">
    <source>
        <dbReference type="Proteomes" id="UP001347796"/>
    </source>
</evidence>
<feature type="chain" id="PRO_5042893763" evidence="3">
    <location>
        <begin position="25"/>
        <end position="141"/>
    </location>
</feature>
<keyword evidence="3" id="KW-0732">Signal</keyword>
<keyword evidence="2" id="KW-0472">Membrane</keyword>